<dbReference type="EMBL" id="JPZO01000090">
    <property type="protein sequence ID" value="KFZ32283.1"/>
    <property type="molecule type" value="Genomic_DNA"/>
</dbReference>
<gene>
    <name evidence="1" type="ORF">JS44_12465</name>
</gene>
<name>A0A094LBL7_9BACL</name>
<proteinExistence type="predicted"/>
<organism evidence="1">
    <name type="scientific">Anoxybacillus flavithermus</name>
    <dbReference type="NCBI Taxonomy" id="33934"/>
    <lineage>
        <taxon>Bacteria</taxon>
        <taxon>Bacillati</taxon>
        <taxon>Bacillota</taxon>
        <taxon>Bacilli</taxon>
        <taxon>Bacillales</taxon>
        <taxon>Anoxybacillaceae</taxon>
        <taxon>Anoxybacillus</taxon>
    </lineage>
</organism>
<dbReference type="AlphaFoldDB" id="A0A094LBL7"/>
<reference evidence="1" key="1">
    <citation type="submission" date="2014-08" db="EMBL/GenBank/DDBJ databases">
        <title>Fullgenome sequencing of Anoxybacillus sp.25 isolate from Garga hot-spring Russia.</title>
        <authorList>
            <person name="Rozanov A.S."/>
            <person name="Kotenko A.V."/>
            <person name="Malup T.K."/>
            <person name="Peltek S.E."/>
        </authorList>
    </citation>
    <scope>NUCLEOTIDE SEQUENCE [LARGE SCALE GENOMIC DNA]</scope>
    <source>
        <strain evidence="1">25</strain>
    </source>
</reference>
<accession>A0A094LBL7</accession>
<evidence type="ECO:0000313" key="1">
    <source>
        <dbReference type="EMBL" id="KFZ32283.1"/>
    </source>
</evidence>
<sequence>MGLAGLGTDIGLENVYLDGNYKLDGEAFLNSYIQTDGPQCLTTARLIMKVAHDLACTKLA</sequence>
<comment type="caution">
    <text evidence="1">The sequence shown here is derived from an EMBL/GenBank/DDBJ whole genome shotgun (WGS) entry which is preliminary data.</text>
</comment>
<protein>
    <submittedName>
        <fullName evidence="1">Uncharacterized protein</fullName>
    </submittedName>
</protein>